<dbReference type="GO" id="GO:0005929">
    <property type="term" value="C:cilium"/>
    <property type="evidence" value="ECO:0007669"/>
    <property type="project" value="TreeGrafter"/>
</dbReference>
<evidence type="ECO:0000256" key="2">
    <source>
        <dbReference type="PROSITE-ProRule" id="PRU00706"/>
    </source>
</evidence>
<dbReference type="Proteomes" id="UP000327044">
    <property type="component" value="Unassembled WGS sequence"/>
</dbReference>
<dbReference type="Pfam" id="PF00334">
    <property type="entry name" value="NDK"/>
    <property type="match status" value="1"/>
</dbReference>
<dbReference type="InterPro" id="IPR034907">
    <property type="entry name" value="NDK-like_dom"/>
</dbReference>
<name>A0A5N4AS07_PHOPY</name>
<dbReference type="Pfam" id="PF05186">
    <property type="entry name" value="Dpy-30"/>
    <property type="match status" value="1"/>
</dbReference>
<evidence type="ECO:0000313" key="4">
    <source>
        <dbReference type="EMBL" id="KAB0800132.1"/>
    </source>
</evidence>
<dbReference type="PANTHER" id="PTHR46161">
    <property type="entry name" value="NUCLEOSIDE DIPHOSPHATE KINASE"/>
    <property type="match status" value="1"/>
</dbReference>
<evidence type="ECO:0000259" key="3">
    <source>
        <dbReference type="SMART" id="SM00562"/>
    </source>
</evidence>
<dbReference type="SMART" id="SM00562">
    <property type="entry name" value="NDK"/>
    <property type="match status" value="1"/>
</dbReference>
<gene>
    <name evidence="4" type="ORF">PPYR_08012</name>
</gene>
<reference evidence="4 5" key="1">
    <citation type="journal article" date="2018" name="Elife">
        <title>Firefly genomes illuminate parallel origins of bioluminescence in beetles.</title>
        <authorList>
            <person name="Fallon T.R."/>
            <person name="Lower S.E."/>
            <person name="Chang C.H."/>
            <person name="Bessho-Uehara M."/>
            <person name="Martin G.J."/>
            <person name="Bewick A.J."/>
            <person name="Behringer M."/>
            <person name="Debat H.J."/>
            <person name="Wong I."/>
            <person name="Day J.C."/>
            <person name="Suvorov A."/>
            <person name="Silva C.J."/>
            <person name="Stanger-Hall K.F."/>
            <person name="Hall D.W."/>
            <person name="Schmitz R.J."/>
            <person name="Nelson D.R."/>
            <person name="Lewis S.M."/>
            <person name="Shigenobu S."/>
            <person name="Bybee S.M."/>
            <person name="Larracuente A.M."/>
            <person name="Oba Y."/>
            <person name="Weng J.K."/>
        </authorList>
    </citation>
    <scope>NUCLEOTIDE SEQUENCE [LARGE SCALE GENOMIC DNA]</scope>
    <source>
        <strain evidence="4">1611_PpyrPB1</strain>
        <tissue evidence="4">Whole body</tissue>
    </source>
</reference>
<dbReference type="PANTHER" id="PTHR46161:SF1">
    <property type="entry name" value="NUCLEOSIDE DIPHOSPHATE KINASE HOMOLOG 5"/>
    <property type="match status" value="1"/>
</dbReference>
<feature type="domain" description="Nucleoside diphosphate kinase-like" evidence="3">
    <location>
        <begin position="115"/>
        <end position="254"/>
    </location>
</feature>
<organism evidence="4 5">
    <name type="scientific">Photinus pyralis</name>
    <name type="common">Common eastern firefly</name>
    <name type="synonym">Lampyris pyralis</name>
    <dbReference type="NCBI Taxonomy" id="7054"/>
    <lineage>
        <taxon>Eukaryota</taxon>
        <taxon>Metazoa</taxon>
        <taxon>Ecdysozoa</taxon>
        <taxon>Arthropoda</taxon>
        <taxon>Hexapoda</taxon>
        <taxon>Insecta</taxon>
        <taxon>Pterygota</taxon>
        <taxon>Neoptera</taxon>
        <taxon>Endopterygota</taxon>
        <taxon>Coleoptera</taxon>
        <taxon>Polyphaga</taxon>
        <taxon>Elateriformia</taxon>
        <taxon>Elateroidea</taxon>
        <taxon>Lampyridae</taxon>
        <taxon>Lampyrinae</taxon>
        <taxon>Photinus</taxon>
    </lineage>
</organism>
<dbReference type="EMBL" id="VVIM01000005">
    <property type="protein sequence ID" value="KAB0800132.1"/>
    <property type="molecule type" value="Genomic_DNA"/>
</dbReference>
<protein>
    <recommendedName>
        <fullName evidence="3">Nucleoside diphosphate kinase-like domain-containing protein</fullName>
    </recommendedName>
</protein>
<dbReference type="GO" id="GO:1902176">
    <property type="term" value="P:negative regulation of oxidative stress-induced intrinsic apoptotic signaling pathway"/>
    <property type="evidence" value="ECO:0007669"/>
    <property type="project" value="TreeGrafter"/>
</dbReference>
<dbReference type="CDD" id="cd22970">
    <property type="entry name" value="DD_NDKH5-like"/>
    <property type="match status" value="1"/>
</dbReference>
<dbReference type="OrthoDB" id="1729737at2759"/>
<dbReference type="GO" id="GO:0003341">
    <property type="term" value="P:cilium movement"/>
    <property type="evidence" value="ECO:0007669"/>
    <property type="project" value="TreeGrafter"/>
</dbReference>
<dbReference type="InterPro" id="IPR036850">
    <property type="entry name" value="NDK-like_dom_sf"/>
</dbReference>
<dbReference type="InterPro" id="IPR007858">
    <property type="entry name" value="Dpy-30_motif"/>
</dbReference>
<dbReference type="InParanoid" id="A0A5N4AS07"/>
<evidence type="ECO:0000313" key="5">
    <source>
        <dbReference type="Proteomes" id="UP000327044"/>
    </source>
</evidence>
<comment type="caution">
    <text evidence="4">The sequence shown here is derived from an EMBL/GenBank/DDBJ whole genome shotgun (WGS) entry which is preliminary data.</text>
</comment>
<accession>A0A5N4AS07</accession>
<comment type="similarity">
    <text evidence="1 2">Belongs to the NDK family.</text>
</comment>
<dbReference type="PROSITE" id="PS51374">
    <property type="entry name" value="NDPK_LIKE"/>
    <property type="match status" value="1"/>
</dbReference>
<dbReference type="Gene3D" id="3.30.70.141">
    <property type="entry name" value="Nucleoside diphosphate kinase-like domain"/>
    <property type="match status" value="1"/>
</dbReference>
<proteinExistence type="inferred from homology"/>
<evidence type="ECO:0000256" key="1">
    <source>
        <dbReference type="ARBA" id="ARBA00008142"/>
    </source>
</evidence>
<dbReference type="SUPFAM" id="SSF54919">
    <property type="entry name" value="Nucleoside diphosphate kinase, NDK"/>
    <property type="match status" value="1"/>
</dbReference>
<dbReference type="Gene3D" id="1.20.890.10">
    <property type="entry name" value="cAMP-dependent protein kinase regulatory subunit, dimerization-anchoring domain"/>
    <property type="match status" value="1"/>
</dbReference>
<dbReference type="AlphaFoldDB" id="A0A5N4AS07"/>
<keyword evidence="5" id="KW-1185">Reference proteome</keyword>
<comment type="caution">
    <text evidence="2">Lacks conserved residue(s) required for the propagation of feature annotation.</text>
</comment>
<sequence>MSSKQLKISDRDILSSLTSGKVTEEENPRFEKNIILSSDVQLCQNVDADDSIVDEVVHYLSPASMSVISDKTATQEEYYGAYDYASPTFMQQLHEYGLHTIASYTASTSFVPSELQRTLAIVKPEAIHYQDVILRAIEYAGIKIIHKRRIHLTPEQVSEIYSQHYGSPSFPHMVIKMSVGPILSLCLGGLDVIDKWKNMIGNNNAISSEWFYPISMRKRFGLQRNIPDSLHASENLPAALKENRYFNPDSVIEPLICEEGNVTDYCNLYVNPTLLKGLSETVRVKPADPICYLANWLLKNNPFQPQYPEAIAILPT</sequence>